<dbReference type="Proteomes" id="UP000054477">
    <property type="component" value="Unassembled WGS sequence"/>
</dbReference>
<proteinExistence type="predicted"/>
<evidence type="ECO:0000313" key="3">
    <source>
        <dbReference type="Proteomes" id="UP000054477"/>
    </source>
</evidence>
<gene>
    <name evidence="2" type="ORF">K443DRAFT_682206</name>
</gene>
<protein>
    <submittedName>
        <fullName evidence="2">Uncharacterized protein</fullName>
    </submittedName>
</protein>
<name>A0A0C9WKT1_9AGAR</name>
<feature type="compositionally biased region" description="Basic and acidic residues" evidence="1">
    <location>
        <begin position="1"/>
        <end position="24"/>
    </location>
</feature>
<keyword evidence="3" id="KW-1185">Reference proteome</keyword>
<dbReference type="AlphaFoldDB" id="A0A0C9WKT1"/>
<feature type="region of interest" description="Disordered" evidence="1">
    <location>
        <begin position="1"/>
        <end position="31"/>
    </location>
</feature>
<dbReference type="EMBL" id="KN838715">
    <property type="protein sequence ID" value="KIJ96614.1"/>
    <property type="molecule type" value="Genomic_DNA"/>
</dbReference>
<accession>A0A0C9WKT1</accession>
<evidence type="ECO:0000256" key="1">
    <source>
        <dbReference type="SAM" id="MobiDB-lite"/>
    </source>
</evidence>
<organism evidence="2 3">
    <name type="scientific">Laccaria amethystina LaAM-08-1</name>
    <dbReference type="NCBI Taxonomy" id="1095629"/>
    <lineage>
        <taxon>Eukaryota</taxon>
        <taxon>Fungi</taxon>
        <taxon>Dikarya</taxon>
        <taxon>Basidiomycota</taxon>
        <taxon>Agaricomycotina</taxon>
        <taxon>Agaricomycetes</taxon>
        <taxon>Agaricomycetidae</taxon>
        <taxon>Agaricales</taxon>
        <taxon>Agaricineae</taxon>
        <taxon>Hydnangiaceae</taxon>
        <taxon>Laccaria</taxon>
    </lineage>
</organism>
<reference evidence="3" key="2">
    <citation type="submission" date="2015-01" db="EMBL/GenBank/DDBJ databases">
        <title>Evolutionary Origins and Diversification of the Mycorrhizal Mutualists.</title>
        <authorList>
            <consortium name="DOE Joint Genome Institute"/>
            <consortium name="Mycorrhizal Genomics Consortium"/>
            <person name="Kohler A."/>
            <person name="Kuo A."/>
            <person name="Nagy L.G."/>
            <person name="Floudas D."/>
            <person name="Copeland A."/>
            <person name="Barry K.W."/>
            <person name="Cichocki N."/>
            <person name="Veneault-Fourrey C."/>
            <person name="LaButti K."/>
            <person name="Lindquist E.A."/>
            <person name="Lipzen A."/>
            <person name="Lundell T."/>
            <person name="Morin E."/>
            <person name="Murat C."/>
            <person name="Riley R."/>
            <person name="Ohm R."/>
            <person name="Sun H."/>
            <person name="Tunlid A."/>
            <person name="Henrissat B."/>
            <person name="Grigoriev I.V."/>
            <person name="Hibbett D.S."/>
            <person name="Martin F."/>
        </authorList>
    </citation>
    <scope>NUCLEOTIDE SEQUENCE [LARGE SCALE GENOMIC DNA]</scope>
    <source>
        <strain evidence="3">LaAM-08-1</strain>
    </source>
</reference>
<reference evidence="2 3" key="1">
    <citation type="submission" date="2014-04" db="EMBL/GenBank/DDBJ databases">
        <authorList>
            <consortium name="DOE Joint Genome Institute"/>
            <person name="Kuo A."/>
            <person name="Kohler A."/>
            <person name="Nagy L.G."/>
            <person name="Floudas D."/>
            <person name="Copeland A."/>
            <person name="Barry K.W."/>
            <person name="Cichocki N."/>
            <person name="Veneault-Fourrey C."/>
            <person name="LaButti K."/>
            <person name="Lindquist E.A."/>
            <person name="Lipzen A."/>
            <person name="Lundell T."/>
            <person name="Morin E."/>
            <person name="Murat C."/>
            <person name="Sun H."/>
            <person name="Tunlid A."/>
            <person name="Henrissat B."/>
            <person name="Grigoriev I.V."/>
            <person name="Hibbett D.S."/>
            <person name="Martin F."/>
            <person name="Nordberg H.P."/>
            <person name="Cantor M.N."/>
            <person name="Hua S.X."/>
        </authorList>
    </citation>
    <scope>NUCLEOTIDE SEQUENCE [LARGE SCALE GENOMIC DNA]</scope>
    <source>
        <strain evidence="2 3">LaAM-08-1</strain>
    </source>
</reference>
<evidence type="ECO:0000313" key="2">
    <source>
        <dbReference type="EMBL" id="KIJ96614.1"/>
    </source>
</evidence>
<dbReference type="HOGENOM" id="CLU_2922949_0_0_1"/>
<sequence length="61" mass="7072">MSVESPQRRYESEGEGSLIERNEEFPTQANQVRTSTGFSSFTANLFKIQINPICTWRNQFL</sequence>